<comment type="caution">
    <text evidence="1">The sequence shown here is derived from an EMBL/GenBank/DDBJ whole genome shotgun (WGS) entry which is preliminary data.</text>
</comment>
<accession>A0A139HBY5</accession>
<gene>
    <name evidence="1" type="ORF">AC578_925</name>
</gene>
<dbReference type="Proteomes" id="UP000070133">
    <property type="component" value="Unassembled WGS sequence"/>
</dbReference>
<evidence type="ECO:0000313" key="2">
    <source>
        <dbReference type="Proteomes" id="UP000070133"/>
    </source>
</evidence>
<keyword evidence="2" id="KW-1185">Reference proteome</keyword>
<reference evidence="1 2" key="1">
    <citation type="submission" date="2015-07" db="EMBL/GenBank/DDBJ databases">
        <title>Comparative genomics of the Sigatoka disease complex on banana suggests a link between parallel evolutionary changes in Pseudocercospora fijiensis and Pseudocercospora eumusae and increased virulence on the banana host.</title>
        <authorList>
            <person name="Chang T.-C."/>
            <person name="Salvucci A."/>
            <person name="Crous P.W."/>
            <person name="Stergiopoulos I."/>
        </authorList>
    </citation>
    <scope>NUCLEOTIDE SEQUENCE [LARGE SCALE GENOMIC DNA]</scope>
    <source>
        <strain evidence="1 2">CBS 114824</strain>
    </source>
</reference>
<dbReference type="EMBL" id="LFZN01000083">
    <property type="protein sequence ID" value="KXS99936.1"/>
    <property type="molecule type" value="Genomic_DNA"/>
</dbReference>
<name>A0A139HBY5_9PEZI</name>
<sequence>MYPSSLGPQADIQFRHDQDPEDLQLVGNDKDDGMTFGDIQEAYFEVSDGLQGTASADTLVFLPWVCLPTGHERDALGKGISVEHIQSLEMNDIEAITDRYLATWATKVEAIREDGSTDT</sequence>
<organism evidence="1 2">
    <name type="scientific">Pseudocercospora eumusae</name>
    <dbReference type="NCBI Taxonomy" id="321146"/>
    <lineage>
        <taxon>Eukaryota</taxon>
        <taxon>Fungi</taxon>
        <taxon>Dikarya</taxon>
        <taxon>Ascomycota</taxon>
        <taxon>Pezizomycotina</taxon>
        <taxon>Dothideomycetes</taxon>
        <taxon>Dothideomycetidae</taxon>
        <taxon>Mycosphaerellales</taxon>
        <taxon>Mycosphaerellaceae</taxon>
        <taxon>Pseudocercospora</taxon>
    </lineage>
</organism>
<evidence type="ECO:0000313" key="1">
    <source>
        <dbReference type="EMBL" id="KXS99936.1"/>
    </source>
</evidence>
<protein>
    <submittedName>
        <fullName evidence="1">Uncharacterized protein</fullName>
    </submittedName>
</protein>
<proteinExistence type="predicted"/>
<dbReference type="AlphaFoldDB" id="A0A139HBY5"/>